<sequence>MKQSLSLSIIFPFIQPKKIPSTTLQPSKLKAPTQASSLTHLSLSTTTPPPSKTSFKSTNPLHAPLSLAPHCPHDPSNVVALHHAISFGSATTSVSSTMSVSLPLTTTPSLSSPSIASTPPTTASRHPASTRPAPIALSSSSTSQRHMWKPENWLDNPKLSKSSVQRNWVWLKAKPIKLWHEL</sequence>
<organism evidence="2 3">
    <name type="scientific">Glycine soja</name>
    <name type="common">Wild soybean</name>
    <dbReference type="NCBI Taxonomy" id="3848"/>
    <lineage>
        <taxon>Eukaryota</taxon>
        <taxon>Viridiplantae</taxon>
        <taxon>Streptophyta</taxon>
        <taxon>Embryophyta</taxon>
        <taxon>Tracheophyta</taxon>
        <taxon>Spermatophyta</taxon>
        <taxon>Magnoliopsida</taxon>
        <taxon>eudicotyledons</taxon>
        <taxon>Gunneridae</taxon>
        <taxon>Pentapetalae</taxon>
        <taxon>rosids</taxon>
        <taxon>fabids</taxon>
        <taxon>Fabales</taxon>
        <taxon>Fabaceae</taxon>
        <taxon>Papilionoideae</taxon>
        <taxon>50 kb inversion clade</taxon>
        <taxon>NPAAA clade</taxon>
        <taxon>indigoferoid/millettioid clade</taxon>
        <taxon>Phaseoleae</taxon>
        <taxon>Glycine</taxon>
        <taxon>Glycine subgen. Soja</taxon>
    </lineage>
</organism>
<proteinExistence type="predicted"/>
<name>A0A445L6U5_GLYSO</name>
<dbReference type="EMBL" id="QZWG01000003">
    <property type="protein sequence ID" value="RZC18789.1"/>
    <property type="molecule type" value="Genomic_DNA"/>
</dbReference>
<feature type="compositionally biased region" description="Low complexity" evidence="1">
    <location>
        <begin position="102"/>
        <end position="124"/>
    </location>
</feature>
<accession>A0A445L6U5</accession>
<reference evidence="2 3" key="1">
    <citation type="submission" date="2018-09" db="EMBL/GenBank/DDBJ databases">
        <title>A high-quality reference genome of wild soybean provides a powerful tool to mine soybean genomes.</title>
        <authorList>
            <person name="Xie M."/>
            <person name="Chung C.Y.L."/>
            <person name="Li M.-W."/>
            <person name="Wong F.-L."/>
            <person name="Chan T.-F."/>
            <person name="Lam H.-M."/>
        </authorList>
    </citation>
    <scope>NUCLEOTIDE SEQUENCE [LARGE SCALE GENOMIC DNA]</scope>
    <source>
        <strain evidence="3">cv. W05</strain>
        <tissue evidence="2">Hypocotyl of etiolated seedlings</tissue>
    </source>
</reference>
<evidence type="ECO:0000313" key="3">
    <source>
        <dbReference type="Proteomes" id="UP000289340"/>
    </source>
</evidence>
<dbReference type="Proteomes" id="UP000289340">
    <property type="component" value="Chromosome 3"/>
</dbReference>
<feature type="region of interest" description="Disordered" evidence="1">
    <location>
        <begin position="23"/>
        <end position="61"/>
    </location>
</feature>
<dbReference type="AlphaFoldDB" id="A0A445L6U5"/>
<evidence type="ECO:0000313" key="2">
    <source>
        <dbReference type="EMBL" id="RZC18789.1"/>
    </source>
</evidence>
<feature type="region of interest" description="Disordered" evidence="1">
    <location>
        <begin position="102"/>
        <end position="146"/>
    </location>
</feature>
<comment type="caution">
    <text evidence="2">The sequence shown here is derived from an EMBL/GenBank/DDBJ whole genome shotgun (WGS) entry which is preliminary data.</text>
</comment>
<protein>
    <submittedName>
        <fullName evidence="2">Uncharacterized protein</fullName>
    </submittedName>
</protein>
<gene>
    <name evidence="2" type="ORF">D0Y65_005847</name>
</gene>
<keyword evidence="3" id="KW-1185">Reference proteome</keyword>
<feature type="compositionally biased region" description="Low complexity" evidence="1">
    <location>
        <begin position="36"/>
        <end position="58"/>
    </location>
</feature>
<evidence type="ECO:0000256" key="1">
    <source>
        <dbReference type="SAM" id="MobiDB-lite"/>
    </source>
</evidence>